<keyword evidence="1" id="KW-0732">Signal</keyword>
<comment type="caution">
    <text evidence="3">The sequence shown here is derived from an EMBL/GenBank/DDBJ whole genome shotgun (WGS) entry which is preliminary data.</text>
</comment>
<evidence type="ECO:0000313" key="3">
    <source>
        <dbReference type="EMBL" id="MBD1271436.1"/>
    </source>
</evidence>
<dbReference type="GO" id="GO:0004180">
    <property type="term" value="F:carboxypeptidase activity"/>
    <property type="evidence" value="ECO:0007669"/>
    <property type="project" value="UniProtKB-KW"/>
</dbReference>
<reference evidence="4 5" key="1">
    <citation type="submission" date="2020-07" db="EMBL/GenBank/DDBJ databases">
        <title>Sequencing the genomes of 1000 actinobacteria strains.</title>
        <authorList>
            <person name="Klenk H.-P."/>
        </authorList>
    </citation>
    <scope>NUCLEOTIDE SEQUENCE [LARGE SCALE GENOMIC DNA]</scope>
    <source>
        <strain evidence="4 5">DSM 19087</strain>
    </source>
</reference>
<dbReference type="EMBL" id="JACWMT010000003">
    <property type="protein sequence ID" value="MBD1271436.1"/>
    <property type="molecule type" value="Genomic_DNA"/>
</dbReference>
<evidence type="ECO:0000313" key="5">
    <source>
        <dbReference type="Proteomes" id="UP000587211"/>
    </source>
</evidence>
<dbReference type="AlphaFoldDB" id="A0A8I0FYI7"/>
<evidence type="ECO:0000313" key="2">
    <source>
        <dbReference type="EMBL" id="MBD1270432.1"/>
    </source>
</evidence>
<feature type="signal peptide" evidence="1">
    <location>
        <begin position="1"/>
        <end position="20"/>
    </location>
</feature>
<dbReference type="EMBL" id="JACBZN010000001">
    <property type="protein sequence ID" value="NYI37819.1"/>
    <property type="molecule type" value="Genomic_DNA"/>
</dbReference>
<sequence length="325" mass="35833">MRGWAAAVVAVMTMVLAATAMQPAVAEAPATQVTGRIVDDLDRPVKGMKVRLTPAGGGAAIDLVTSATGEFSTTAAAPGQYTLVAEEYFTDSFYWEPNPVKYTWVDPVTVTVQEGTASLGTFEVARGSTVRATVTTPSGHRLPRYLVEAKGATSPVFGERYSFTDARGILTLRGLPTGTWPLTGRQDFSDNIPKVTFPSLVRISKPGEVVRNVKLVTKVHWSTFLRDRGYVRNGVPLAGPGEVRFGVRIGNTYRTRAEFDLWRDKPLRLSLYRDGKRIKFLYVKLGKSKIYTIKQPKGTHTYKWIWGGDQDTFRIASKPLTLTVR</sequence>
<dbReference type="Pfam" id="PF13620">
    <property type="entry name" value="CarboxypepD_reg"/>
    <property type="match status" value="1"/>
</dbReference>
<dbReference type="EMBL" id="JACWMT010000002">
    <property type="protein sequence ID" value="MBD1270432.1"/>
    <property type="molecule type" value="Genomic_DNA"/>
</dbReference>
<feature type="chain" id="PRO_5044691936" evidence="1">
    <location>
        <begin position="21"/>
        <end position="325"/>
    </location>
</feature>
<accession>A0A8I0FYI7</accession>
<dbReference type="SUPFAM" id="SSF49478">
    <property type="entry name" value="Cna protein B-type domain"/>
    <property type="match status" value="1"/>
</dbReference>
<keyword evidence="5" id="KW-1185">Reference proteome</keyword>
<organism evidence="3 6">
    <name type="scientific">Aeromicrobium tamlense</name>
    <dbReference type="NCBI Taxonomy" id="375541"/>
    <lineage>
        <taxon>Bacteria</taxon>
        <taxon>Bacillati</taxon>
        <taxon>Actinomycetota</taxon>
        <taxon>Actinomycetes</taxon>
        <taxon>Propionibacteriales</taxon>
        <taxon>Nocardioidaceae</taxon>
        <taxon>Aeromicrobium</taxon>
    </lineage>
</organism>
<protein>
    <submittedName>
        <fullName evidence="3">Carboxypeptidase regulatory-like domain-containing protein</fullName>
    </submittedName>
</protein>
<evidence type="ECO:0000313" key="6">
    <source>
        <dbReference type="Proteomes" id="UP000659061"/>
    </source>
</evidence>
<gene>
    <name evidence="4" type="ORF">BJ975_001194</name>
    <name evidence="2" type="ORF">IDH50_09345</name>
    <name evidence="3" type="ORF">IDH50_14415</name>
</gene>
<proteinExistence type="predicted"/>
<dbReference type="Proteomes" id="UP000587211">
    <property type="component" value="Unassembled WGS sequence"/>
</dbReference>
<reference evidence="3" key="2">
    <citation type="submission" date="2020-09" db="EMBL/GenBank/DDBJ databases">
        <title>Novel species in genus Aeromicrobium.</title>
        <authorList>
            <person name="Zhang G."/>
        </authorList>
    </citation>
    <scope>NUCLEOTIDE SEQUENCE</scope>
    <source>
        <strain evidence="3">SSW1-57</strain>
    </source>
</reference>
<dbReference type="RefSeq" id="WP_179424293.1">
    <property type="nucleotide sequence ID" value="NZ_BAAAMP010000001.1"/>
</dbReference>
<keyword evidence="3" id="KW-0121">Carboxypeptidase</keyword>
<keyword evidence="3" id="KW-0378">Hydrolase</keyword>
<evidence type="ECO:0000313" key="4">
    <source>
        <dbReference type="EMBL" id="NYI37819.1"/>
    </source>
</evidence>
<keyword evidence="3" id="KW-0645">Protease</keyword>
<dbReference type="Proteomes" id="UP000659061">
    <property type="component" value="Unassembled WGS sequence"/>
</dbReference>
<evidence type="ECO:0000256" key="1">
    <source>
        <dbReference type="SAM" id="SignalP"/>
    </source>
</evidence>
<name>A0A8I0FYI7_9ACTN</name>